<dbReference type="EMBL" id="BAAAOG010000004">
    <property type="protein sequence ID" value="GAA1960756.1"/>
    <property type="molecule type" value="Genomic_DNA"/>
</dbReference>
<feature type="transmembrane region" description="Helical" evidence="2">
    <location>
        <begin position="129"/>
        <end position="146"/>
    </location>
</feature>
<evidence type="ECO:0000313" key="4">
    <source>
        <dbReference type="Proteomes" id="UP001499933"/>
    </source>
</evidence>
<protein>
    <submittedName>
        <fullName evidence="3">Uncharacterized protein</fullName>
    </submittedName>
</protein>
<feature type="transmembrane region" description="Helical" evidence="2">
    <location>
        <begin position="66"/>
        <end position="87"/>
    </location>
</feature>
<dbReference type="Proteomes" id="UP001499933">
    <property type="component" value="Unassembled WGS sequence"/>
</dbReference>
<proteinExistence type="predicted"/>
<gene>
    <name evidence="3" type="ORF">GCM10009776_24260</name>
</gene>
<evidence type="ECO:0000313" key="3">
    <source>
        <dbReference type="EMBL" id="GAA1960756.1"/>
    </source>
</evidence>
<name>A0ABN2QZ41_9MICO</name>
<feature type="transmembrane region" description="Helical" evidence="2">
    <location>
        <begin position="12"/>
        <end position="33"/>
    </location>
</feature>
<accession>A0ABN2QZ41</accession>
<reference evidence="3 4" key="1">
    <citation type="journal article" date="2019" name="Int. J. Syst. Evol. Microbiol.">
        <title>The Global Catalogue of Microorganisms (GCM) 10K type strain sequencing project: providing services to taxonomists for standard genome sequencing and annotation.</title>
        <authorList>
            <consortium name="The Broad Institute Genomics Platform"/>
            <consortium name="The Broad Institute Genome Sequencing Center for Infectious Disease"/>
            <person name="Wu L."/>
            <person name="Ma J."/>
        </authorList>
    </citation>
    <scope>NUCLEOTIDE SEQUENCE [LARGE SCALE GENOMIC DNA]</scope>
    <source>
        <strain evidence="3 4">JCM 14901</strain>
    </source>
</reference>
<feature type="region of interest" description="Disordered" evidence="1">
    <location>
        <begin position="150"/>
        <end position="169"/>
    </location>
</feature>
<evidence type="ECO:0000256" key="2">
    <source>
        <dbReference type="SAM" id="Phobius"/>
    </source>
</evidence>
<evidence type="ECO:0000256" key="1">
    <source>
        <dbReference type="SAM" id="MobiDB-lite"/>
    </source>
</evidence>
<keyword evidence="2" id="KW-0812">Transmembrane</keyword>
<comment type="caution">
    <text evidence="3">The sequence shown here is derived from an EMBL/GenBank/DDBJ whole genome shotgun (WGS) entry which is preliminary data.</text>
</comment>
<keyword evidence="2" id="KW-0472">Membrane</keyword>
<sequence length="169" mass="17837">MITPRVVVRIALAVAICAYAFTTVLPWLMIVAYRSEWMPVLIFLGNATAGDDWHTFLPLLRGTPGWVVGIMIAATALLLMGGALAILGSPVGPWMLVVASALTLVQVVVLHADPAYGRIFLASGEAQDWLAVAVLAALTAVAFGALRRPGPRTPRQSLASRPRAPTDGA</sequence>
<keyword evidence="2" id="KW-1133">Transmembrane helix</keyword>
<feature type="transmembrane region" description="Helical" evidence="2">
    <location>
        <begin position="94"/>
        <end position="117"/>
    </location>
</feature>
<organism evidence="3 4">
    <name type="scientific">Microbacterium deminutum</name>
    <dbReference type="NCBI Taxonomy" id="344164"/>
    <lineage>
        <taxon>Bacteria</taxon>
        <taxon>Bacillati</taxon>
        <taxon>Actinomycetota</taxon>
        <taxon>Actinomycetes</taxon>
        <taxon>Micrococcales</taxon>
        <taxon>Microbacteriaceae</taxon>
        <taxon>Microbacterium</taxon>
    </lineage>
</organism>
<dbReference type="RefSeq" id="WP_344094978.1">
    <property type="nucleotide sequence ID" value="NZ_BAAAOG010000004.1"/>
</dbReference>
<keyword evidence="4" id="KW-1185">Reference proteome</keyword>